<dbReference type="PRINTS" id="PR00834">
    <property type="entry name" value="PROTEASES2C"/>
</dbReference>
<dbReference type="InterPro" id="IPR001940">
    <property type="entry name" value="Peptidase_S1C"/>
</dbReference>
<protein>
    <recommendedName>
        <fullName evidence="2">PDZ domain-containing protein</fullName>
    </recommendedName>
</protein>
<dbReference type="SUPFAM" id="SSF50494">
    <property type="entry name" value="Trypsin-like serine proteases"/>
    <property type="match status" value="1"/>
</dbReference>
<dbReference type="GO" id="GO:0004252">
    <property type="term" value="F:serine-type endopeptidase activity"/>
    <property type="evidence" value="ECO:0007669"/>
    <property type="project" value="InterPro"/>
</dbReference>
<dbReference type="InterPro" id="IPR009003">
    <property type="entry name" value="Peptidase_S1_PA"/>
</dbReference>
<dbReference type="Gene3D" id="2.40.10.10">
    <property type="entry name" value="Trypsin-like serine proteases"/>
    <property type="match status" value="2"/>
</dbReference>
<evidence type="ECO:0008006" key="2">
    <source>
        <dbReference type="Google" id="ProtNLM"/>
    </source>
</evidence>
<sequence>MYDPLRAKAKVVSLSAVVCLLGLGIASGLGWTSTSHAMPTVLESPQVSPEAVQPALDLSAAFTNLADAVTPAVVRIESRRQGSSTGSDQQVPEAFRRFFDVPEGEPRPRINGGSGFIVSADGYILTNNHVVEGADEVTVYFADRRYFTAEIVGADPFTDVAVIKIETAEELPHMSIGDSDDIRVGEWILAIGNPGFGNSAQLDFTVTAGIISARGRNVS</sequence>
<dbReference type="PANTHER" id="PTHR22939:SF130">
    <property type="entry name" value="PERIPLASMIC SERINE ENDOPROTEASE DEGP-LIKE-RELATED"/>
    <property type="match status" value="1"/>
</dbReference>
<dbReference type="GO" id="GO:0006508">
    <property type="term" value="P:proteolysis"/>
    <property type="evidence" value="ECO:0007669"/>
    <property type="project" value="InterPro"/>
</dbReference>
<dbReference type="Pfam" id="PF13365">
    <property type="entry name" value="Trypsin_2"/>
    <property type="match status" value="1"/>
</dbReference>
<dbReference type="PANTHER" id="PTHR22939">
    <property type="entry name" value="SERINE PROTEASE FAMILY S1C HTRA-RELATED"/>
    <property type="match status" value="1"/>
</dbReference>
<feature type="non-terminal residue" evidence="1">
    <location>
        <position position="219"/>
    </location>
</feature>
<gene>
    <name evidence="1" type="ORF">METZ01_LOCUS296863</name>
</gene>
<dbReference type="GO" id="GO:0042597">
    <property type="term" value="C:periplasmic space"/>
    <property type="evidence" value="ECO:0007669"/>
    <property type="project" value="TreeGrafter"/>
</dbReference>
<name>A0A382M531_9ZZZZ</name>
<dbReference type="AlphaFoldDB" id="A0A382M531"/>
<dbReference type="EMBL" id="UINC01091331">
    <property type="protein sequence ID" value="SVC44009.1"/>
    <property type="molecule type" value="Genomic_DNA"/>
</dbReference>
<organism evidence="1">
    <name type="scientific">marine metagenome</name>
    <dbReference type="NCBI Taxonomy" id="408172"/>
    <lineage>
        <taxon>unclassified sequences</taxon>
        <taxon>metagenomes</taxon>
        <taxon>ecological metagenomes</taxon>
    </lineage>
</organism>
<accession>A0A382M531</accession>
<evidence type="ECO:0000313" key="1">
    <source>
        <dbReference type="EMBL" id="SVC44009.1"/>
    </source>
</evidence>
<reference evidence="1" key="1">
    <citation type="submission" date="2018-05" db="EMBL/GenBank/DDBJ databases">
        <authorList>
            <person name="Lanie J.A."/>
            <person name="Ng W.-L."/>
            <person name="Kazmierczak K.M."/>
            <person name="Andrzejewski T.M."/>
            <person name="Davidsen T.M."/>
            <person name="Wayne K.J."/>
            <person name="Tettelin H."/>
            <person name="Glass J.I."/>
            <person name="Rusch D."/>
            <person name="Podicherti R."/>
            <person name="Tsui H.-C.T."/>
            <person name="Winkler M.E."/>
        </authorList>
    </citation>
    <scope>NUCLEOTIDE SEQUENCE</scope>
</reference>
<dbReference type="InterPro" id="IPR043504">
    <property type="entry name" value="Peptidase_S1_PA_chymotrypsin"/>
</dbReference>
<proteinExistence type="predicted"/>
<dbReference type="GO" id="GO:0030313">
    <property type="term" value="C:cell envelope"/>
    <property type="evidence" value="ECO:0007669"/>
    <property type="project" value="UniProtKB-SubCell"/>
</dbReference>